<protein>
    <submittedName>
        <fullName evidence="1">Uncharacterized protein</fullName>
    </submittedName>
</protein>
<organism evidence="1 2">
    <name type="scientific">Aureispira anguillae</name>
    <dbReference type="NCBI Taxonomy" id="2864201"/>
    <lineage>
        <taxon>Bacteria</taxon>
        <taxon>Pseudomonadati</taxon>
        <taxon>Bacteroidota</taxon>
        <taxon>Saprospiria</taxon>
        <taxon>Saprospirales</taxon>
        <taxon>Saprospiraceae</taxon>
        <taxon>Aureispira</taxon>
    </lineage>
</organism>
<reference evidence="1" key="1">
    <citation type="submission" date="2022-09" db="EMBL/GenBank/DDBJ databases">
        <title>Aureispira anguillicida sp. nov., isolated from Leptocephalus of Japanese eel Anguilla japonica.</title>
        <authorList>
            <person name="Yuasa K."/>
            <person name="Mekata T."/>
            <person name="Ikunari K."/>
        </authorList>
    </citation>
    <scope>NUCLEOTIDE SEQUENCE</scope>
    <source>
        <strain evidence="1">EL160426</strain>
    </source>
</reference>
<dbReference type="Proteomes" id="UP001060919">
    <property type="component" value="Chromosome"/>
</dbReference>
<keyword evidence="2" id="KW-1185">Reference proteome</keyword>
<dbReference type="KEGG" id="aup:AsAng_0063510"/>
<name>A0A916DX67_9BACT</name>
<proteinExistence type="predicted"/>
<sequence length="37" mass="4545">MEKKNEFLLTKKTSIYLPRKMPKKIFFFIRPQTSIKL</sequence>
<gene>
    <name evidence="1" type="ORF">AsAng_0063510</name>
</gene>
<evidence type="ECO:0000313" key="1">
    <source>
        <dbReference type="EMBL" id="BDS15567.1"/>
    </source>
</evidence>
<dbReference type="EMBL" id="AP026867">
    <property type="protein sequence ID" value="BDS15567.1"/>
    <property type="molecule type" value="Genomic_DNA"/>
</dbReference>
<evidence type="ECO:0000313" key="2">
    <source>
        <dbReference type="Proteomes" id="UP001060919"/>
    </source>
</evidence>
<dbReference type="AlphaFoldDB" id="A0A916DX67"/>
<accession>A0A916DX67</accession>